<evidence type="ECO:0000313" key="2">
    <source>
        <dbReference type="EMBL" id="NYE16610.1"/>
    </source>
</evidence>
<dbReference type="AlphaFoldDB" id="A0A7Y9GJQ2"/>
<protein>
    <submittedName>
        <fullName evidence="2">Uncharacterized protein</fullName>
    </submittedName>
</protein>
<gene>
    <name evidence="2" type="ORF">BJ999_006906</name>
</gene>
<feature type="compositionally biased region" description="Polar residues" evidence="1">
    <location>
        <begin position="58"/>
        <end position="71"/>
    </location>
</feature>
<reference evidence="2 3" key="1">
    <citation type="submission" date="2020-07" db="EMBL/GenBank/DDBJ databases">
        <title>Sequencing the genomes of 1000 actinobacteria strains.</title>
        <authorList>
            <person name="Klenk H.-P."/>
        </authorList>
    </citation>
    <scope>NUCLEOTIDE SEQUENCE [LARGE SCALE GENOMIC DNA]</scope>
    <source>
        <strain evidence="2 3">DSM 43461</strain>
    </source>
</reference>
<evidence type="ECO:0000256" key="1">
    <source>
        <dbReference type="SAM" id="MobiDB-lite"/>
    </source>
</evidence>
<keyword evidence="3" id="KW-1185">Reference proteome</keyword>
<comment type="caution">
    <text evidence="2">The sequence shown here is derived from an EMBL/GenBank/DDBJ whole genome shotgun (WGS) entry which is preliminary data.</text>
</comment>
<accession>A0A7Y9GJQ2</accession>
<feature type="region of interest" description="Disordered" evidence="1">
    <location>
        <begin position="38"/>
        <end position="71"/>
    </location>
</feature>
<name>A0A7Y9GJQ2_9ACTN</name>
<feature type="compositionally biased region" description="Basic and acidic residues" evidence="1">
    <location>
        <begin position="15"/>
        <end position="24"/>
    </location>
</feature>
<proteinExistence type="predicted"/>
<dbReference type="RefSeq" id="WP_179837123.1">
    <property type="nucleotide sequence ID" value="NZ_BMRD01000002.1"/>
</dbReference>
<feature type="region of interest" description="Disordered" evidence="1">
    <location>
        <begin position="1"/>
        <end position="24"/>
    </location>
</feature>
<evidence type="ECO:0000313" key="3">
    <source>
        <dbReference type="Proteomes" id="UP000591272"/>
    </source>
</evidence>
<sequence>MSGNQSSGSAADAHIAAEAKSDTAHGDLADTAKAFVRGEASQTDYDTARDNAAGATQDVHQTNSQLPYSQG</sequence>
<dbReference type="Proteomes" id="UP000591272">
    <property type="component" value="Unassembled WGS sequence"/>
</dbReference>
<organism evidence="2 3">
    <name type="scientific">Actinomadura citrea</name>
    <dbReference type="NCBI Taxonomy" id="46158"/>
    <lineage>
        <taxon>Bacteria</taxon>
        <taxon>Bacillati</taxon>
        <taxon>Actinomycetota</taxon>
        <taxon>Actinomycetes</taxon>
        <taxon>Streptosporangiales</taxon>
        <taxon>Thermomonosporaceae</taxon>
        <taxon>Actinomadura</taxon>
    </lineage>
</organism>
<dbReference type="EMBL" id="JACCBT010000001">
    <property type="protein sequence ID" value="NYE16610.1"/>
    <property type="molecule type" value="Genomic_DNA"/>
</dbReference>